<dbReference type="RefSeq" id="WP_123609588.1">
    <property type="nucleotide sequence ID" value="NZ_RJVG01000006.1"/>
</dbReference>
<protein>
    <recommendedName>
        <fullName evidence="3">Tetratricopeptide repeat protein</fullName>
    </recommendedName>
</protein>
<dbReference type="OrthoDB" id="1895216at2"/>
<organism evidence="1 2">
    <name type="scientific">Mobilisporobacter senegalensis</name>
    <dbReference type="NCBI Taxonomy" id="1329262"/>
    <lineage>
        <taxon>Bacteria</taxon>
        <taxon>Bacillati</taxon>
        <taxon>Bacillota</taxon>
        <taxon>Clostridia</taxon>
        <taxon>Lachnospirales</taxon>
        <taxon>Lachnospiraceae</taxon>
        <taxon>Mobilisporobacter</taxon>
    </lineage>
</organism>
<evidence type="ECO:0000313" key="1">
    <source>
        <dbReference type="EMBL" id="ROR27335.1"/>
    </source>
</evidence>
<gene>
    <name evidence="1" type="ORF">EDD66_10630</name>
</gene>
<evidence type="ECO:0008006" key="3">
    <source>
        <dbReference type="Google" id="ProtNLM"/>
    </source>
</evidence>
<dbReference type="EMBL" id="RJVG01000006">
    <property type="protein sequence ID" value="ROR27335.1"/>
    <property type="molecule type" value="Genomic_DNA"/>
</dbReference>
<dbReference type="Proteomes" id="UP000273083">
    <property type="component" value="Unassembled WGS sequence"/>
</dbReference>
<name>A0A3N1XKV0_9FIRM</name>
<proteinExistence type="predicted"/>
<accession>A0A3N1XKV0</accession>
<reference evidence="1 2" key="1">
    <citation type="submission" date="2018-11" db="EMBL/GenBank/DDBJ databases">
        <title>Genomic Encyclopedia of Type Strains, Phase IV (KMG-IV): sequencing the most valuable type-strain genomes for metagenomic binning, comparative biology and taxonomic classification.</title>
        <authorList>
            <person name="Goeker M."/>
        </authorList>
    </citation>
    <scope>NUCLEOTIDE SEQUENCE [LARGE SCALE GENOMIC DNA]</scope>
    <source>
        <strain evidence="1 2">DSM 26537</strain>
    </source>
</reference>
<dbReference type="AlphaFoldDB" id="A0A3N1XKV0"/>
<sequence length="276" mass="32704">MGKLILCHGNLALKPYQFALTNTNIYSIEEIAYYIFHNIYAICEDTFTKELALWIEEELKLPETAQKLKSLIDNKNSLKDIVVTLLCASDYYGEAEIKEIIQIIDETRDLEPIRRRKIKADHLLKYKNYQLAEAEYMEILNSDDANLLREEEIGDILHNQAIIKLHTASIKEASSMFKEAYDHNHDEETLKEYFYTLKLGNYEEDYQKEIINYNLDSEILFEMNGEWNECLSTMTESSSYQKFKQIMERKEEGNFTIFYKEIDNMINIWKKEFRGN</sequence>
<comment type="caution">
    <text evidence="1">The sequence shown here is derived from an EMBL/GenBank/DDBJ whole genome shotgun (WGS) entry which is preliminary data.</text>
</comment>
<keyword evidence="2" id="KW-1185">Reference proteome</keyword>
<evidence type="ECO:0000313" key="2">
    <source>
        <dbReference type="Proteomes" id="UP000273083"/>
    </source>
</evidence>